<name>A0A7W4VDA1_9BURK</name>
<evidence type="ECO:0000313" key="3">
    <source>
        <dbReference type="Proteomes" id="UP000578036"/>
    </source>
</evidence>
<dbReference type="Proteomes" id="UP000578036">
    <property type="component" value="Unassembled WGS sequence"/>
</dbReference>
<proteinExistence type="predicted"/>
<gene>
    <name evidence="2" type="ORF">FHX61_004160</name>
</gene>
<evidence type="ECO:0000313" key="2">
    <source>
        <dbReference type="EMBL" id="MBB3009487.1"/>
    </source>
</evidence>
<dbReference type="RefSeq" id="WP_183300029.1">
    <property type="nucleotide sequence ID" value="NZ_JACHWF010000005.1"/>
</dbReference>
<comment type="caution">
    <text evidence="2">The sequence shown here is derived from an EMBL/GenBank/DDBJ whole genome shotgun (WGS) entry which is preliminary data.</text>
</comment>
<accession>A0A7W4VDA1</accession>
<sequence>MTIAVAWVRKIRDCEELVFVSDSRLSGDGATFDGCPKILTLPRSDCAISFAGYTGHAFPMMLQLSLAIDSHAPSKRGSLDLAALRSHALKIFDSMGEQLKTSKLLSLQEDVLPGATFLFGGYSWIKKKFELWSFSYRAKEGCFVADPAQWLMFHKEADRVILRNKKIENGETSLGKIAFAGDQAPLAKELLLKKLNSFGAMDHESLDMEPFEVVRDMLRDRNHSETIGGAPQIVKVYQYMRTASLGVYWPNRTAGKVHLQGRACLGYERVDRWVLDPDELISETQPLPRESDELMAEDNDPQTRSYDKLLGALR</sequence>
<protein>
    <submittedName>
        <fullName evidence="2">Uncharacterized protein</fullName>
    </submittedName>
</protein>
<keyword evidence="3" id="KW-1185">Reference proteome</keyword>
<evidence type="ECO:0000256" key="1">
    <source>
        <dbReference type="SAM" id="MobiDB-lite"/>
    </source>
</evidence>
<organism evidence="2 3">
    <name type="scientific">Cupriavidus alkaliphilus</name>
    <dbReference type="NCBI Taxonomy" id="942866"/>
    <lineage>
        <taxon>Bacteria</taxon>
        <taxon>Pseudomonadati</taxon>
        <taxon>Pseudomonadota</taxon>
        <taxon>Betaproteobacteria</taxon>
        <taxon>Burkholderiales</taxon>
        <taxon>Burkholderiaceae</taxon>
        <taxon>Cupriavidus</taxon>
    </lineage>
</organism>
<feature type="region of interest" description="Disordered" evidence="1">
    <location>
        <begin position="284"/>
        <end position="314"/>
    </location>
</feature>
<reference evidence="2 3" key="1">
    <citation type="submission" date="2020-08" db="EMBL/GenBank/DDBJ databases">
        <title>Genomic Encyclopedia of Type Strains, Phase IV (KMG-V): Genome sequencing to study the core and pangenomes of soil and plant-associated prokaryotes.</title>
        <authorList>
            <person name="Whitman W."/>
        </authorList>
    </citation>
    <scope>NUCLEOTIDE SEQUENCE [LARGE SCALE GENOMIC DNA]</scope>
    <source>
        <strain evidence="2 3">SLV-2362</strain>
    </source>
</reference>
<dbReference type="EMBL" id="JACHWF010000005">
    <property type="protein sequence ID" value="MBB3009487.1"/>
    <property type="molecule type" value="Genomic_DNA"/>
</dbReference>
<dbReference type="AlphaFoldDB" id="A0A7W4VDA1"/>